<keyword evidence="1" id="KW-0472">Membrane</keyword>
<evidence type="ECO:0000313" key="3">
    <source>
        <dbReference type="EMBL" id="KAI0503470.1"/>
    </source>
</evidence>
<sequence>MMMIYNLAIGCIWLLWNISIFCGNDVACLDGLIFSSNHNCHYHGDSCTTIGRKLLDLSYFMIFTVISALVFLLVLHSSFLFWNVVLLGSRYYTMCNVVG</sequence>
<feature type="transmembrane region" description="Helical" evidence="1">
    <location>
        <begin position="59"/>
        <end position="82"/>
    </location>
</feature>
<gene>
    <name evidence="3" type="ORF">KFK09_014404</name>
</gene>
<dbReference type="SMR" id="A0A8T3B212"/>
<reference evidence="3" key="1">
    <citation type="journal article" date="2022" name="Front. Genet.">
        <title>Chromosome-Scale Assembly of the Dendrobium nobile Genome Provides Insights Into the Molecular Mechanism of the Biosynthesis of the Medicinal Active Ingredient of Dendrobium.</title>
        <authorList>
            <person name="Xu Q."/>
            <person name="Niu S.-C."/>
            <person name="Li K.-L."/>
            <person name="Zheng P.-J."/>
            <person name="Zhang X.-J."/>
            <person name="Jia Y."/>
            <person name="Liu Y."/>
            <person name="Niu Y.-X."/>
            <person name="Yu L.-H."/>
            <person name="Chen D.-F."/>
            <person name="Zhang G.-Q."/>
        </authorList>
    </citation>
    <scope>NUCLEOTIDE SEQUENCE</scope>
    <source>
        <tissue evidence="3">Leaf</tissue>
    </source>
</reference>
<organism evidence="3 4">
    <name type="scientific">Dendrobium nobile</name>
    <name type="common">Orchid</name>
    <dbReference type="NCBI Taxonomy" id="94219"/>
    <lineage>
        <taxon>Eukaryota</taxon>
        <taxon>Viridiplantae</taxon>
        <taxon>Streptophyta</taxon>
        <taxon>Embryophyta</taxon>
        <taxon>Tracheophyta</taxon>
        <taxon>Spermatophyta</taxon>
        <taxon>Magnoliopsida</taxon>
        <taxon>Liliopsida</taxon>
        <taxon>Asparagales</taxon>
        <taxon>Orchidaceae</taxon>
        <taxon>Epidendroideae</taxon>
        <taxon>Malaxideae</taxon>
        <taxon>Dendrobiinae</taxon>
        <taxon>Dendrobium</taxon>
    </lineage>
</organism>
<keyword evidence="1" id="KW-0812">Transmembrane</keyword>
<feature type="chain" id="PRO_5035883130" evidence="2">
    <location>
        <begin position="24"/>
        <end position="99"/>
    </location>
</feature>
<comment type="caution">
    <text evidence="3">The sequence shown here is derived from an EMBL/GenBank/DDBJ whole genome shotgun (WGS) entry which is preliminary data.</text>
</comment>
<name>A0A8T3B212_DENNO</name>
<dbReference type="Proteomes" id="UP000829196">
    <property type="component" value="Unassembled WGS sequence"/>
</dbReference>
<evidence type="ECO:0000256" key="2">
    <source>
        <dbReference type="SAM" id="SignalP"/>
    </source>
</evidence>
<keyword evidence="1" id="KW-1133">Transmembrane helix</keyword>
<dbReference type="AlphaFoldDB" id="A0A8T3B212"/>
<feature type="signal peptide" evidence="2">
    <location>
        <begin position="1"/>
        <end position="23"/>
    </location>
</feature>
<protein>
    <submittedName>
        <fullName evidence="3">Uncharacterized protein</fullName>
    </submittedName>
</protein>
<keyword evidence="2" id="KW-0732">Signal</keyword>
<proteinExistence type="predicted"/>
<evidence type="ECO:0000313" key="4">
    <source>
        <dbReference type="Proteomes" id="UP000829196"/>
    </source>
</evidence>
<evidence type="ECO:0000256" key="1">
    <source>
        <dbReference type="SAM" id="Phobius"/>
    </source>
</evidence>
<keyword evidence="4" id="KW-1185">Reference proteome</keyword>
<dbReference type="EMBL" id="JAGYWB010000011">
    <property type="protein sequence ID" value="KAI0503470.1"/>
    <property type="molecule type" value="Genomic_DNA"/>
</dbReference>
<accession>A0A8T3B212</accession>